<organism evidence="1 2">
    <name type="scientific">Pleurodeles waltl</name>
    <name type="common">Iberian ribbed newt</name>
    <dbReference type="NCBI Taxonomy" id="8319"/>
    <lineage>
        <taxon>Eukaryota</taxon>
        <taxon>Metazoa</taxon>
        <taxon>Chordata</taxon>
        <taxon>Craniata</taxon>
        <taxon>Vertebrata</taxon>
        <taxon>Euteleostomi</taxon>
        <taxon>Amphibia</taxon>
        <taxon>Batrachia</taxon>
        <taxon>Caudata</taxon>
        <taxon>Salamandroidea</taxon>
        <taxon>Salamandridae</taxon>
        <taxon>Pleurodelinae</taxon>
        <taxon>Pleurodeles</taxon>
    </lineage>
</organism>
<sequence length="57" mass="6735">EGLLQSVCWQRCTVWELLFAHWTVLQLGNCWVQVVLQRQGQLSPPLLGPLGENWWMW</sequence>
<feature type="non-terminal residue" evidence="1">
    <location>
        <position position="57"/>
    </location>
</feature>
<protein>
    <submittedName>
        <fullName evidence="1">Uncharacterized protein</fullName>
    </submittedName>
</protein>
<evidence type="ECO:0000313" key="2">
    <source>
        <dbReference type="Proteomes" id="UP001066276"/>
    </source>
</evidence>
<proteinExistence type="predicted"/>
<keyword evidence="2" id="KW-1185">Reference proteome</keyword>
<dbReference type="EMBL" id="JANPWB010000002">
    <property type="protein sequence ID" value="KAJ1209956.1"/>
    <property type="molecule type" value="Genomic_DNA"/>
</dbReference>
<dbReference type="AlphaFoldDB" id="A0AAV7WBJ1"/>
<accession>A0AAV7WBJ1</accession>
<dbReference type="Proteomes" id="UP001066276">
    <property type="component" value="Chromosome 1_2"/>
</dbReference>
<feature type="non-terminal residue" evidence="1">
    <location>
        <position position="1"/>
    </location>
</feature>
<reference evidence="1" key="1">
    <citation type="journal article" date="2022" name="bioRxiv">
        <title>Sequencing and chromosome-scale assembly of the giantPleurodeles waltlgenome.</title>
        <authorList>
            <person name="Brown T."/>
            <person name="Elewa A."/>
            <person name="Iarovenko S."/>
            <person name="Subramanian E."/>
            <person name="Araus A.J."/>
            <person name="Petzold A."/>
            <person name="Susuki M."/>
            <person name="Suzuki K.-i.T."/>
            <person name="Hayashi T."/>
            <person name="Toyoda A."/>
            <person name="Oliveira C."/>
            <person name="Osipova E."/>
            <person name="Leigh N.D."/>
            <person name="Simon A."/>
            <person name="Yun M.H."/>
        </authorList>
    </citation>
    <scope>NUCLEOTIDE SEQUENCE</scope>
    <source>
        <strain evidence="1">20211129_DDA</strain>
        <tissue evidence="1">Liver</tissue>
    </source>
</reference>
<comment type="caution">
    <text evidence="1">The sequence shown here is derived from an EMBL/GenBank/DDBJ whole genome shotgun (WGS) entry which is preliminary data.</text>
</comment>
<name>A0AAV7WBJ1_PLEWA</name>
<evidence type="ECO:0000313" key="1">
    <source>
        <dbReference type="EMBL" id="KAJ1209956.1"/>
    </source>
</evidence>
<gene>
    <name evidence="1" type="ORF">NDU88_005325</name>
</gene>